<organism evidence="13 14">
    <name type="scientific">Massarina eburnea CBS 473.64</name>
    <dbReference type="NCBI Taxonomy" id="1395130"/>
    <lineage>
        <taxon>Eukaryota</taxon>
        <taxon>Fungi</taxon>
        <taxon>Dikarya</taxon>
        <taxon>Ascomycota</taxon>
        <taxon>Pezizomycotina</taxon>
        <taxon>Dothideomycetes</taxon>
        <taxon>Pleosporomycetidae</taxon>
        <taxon>Pleosporales</taxon>
        <taxon>Massarineae</taxon>
        <taxon>Massarinaceae</taxon>
        <taxon>Massarina</taxon>
    </lineage>
</organism>
<feature type="region of interest" description="Disordered" evidence="12">
    <location>
        <begin position="394"/>
        <end position="414"/>
    </location>
</feature>
<sequence>MRPLLQHASRAFSAHAAHVTPIARPATVRSFASRASSRPSLCVACPFRVETAPRWGQSPLGVSALLRRGFRQPPNDEGKPPPETTPEQNAADIPLGEPAPPAPPEPPKKTKTVDTISRVPAEQLPSHREAQQWSYLKQLNKLMDDLLPKLADMTQRVNTFTGTDYSGIEALKREIKEQEQLVKARRAAIEEARQALDAALSQQASSQKEVVALLERKHSWSAADLERYMSLIRSEHVNDQAVREAKDAINTAENALEEARAQLEKRERSQYHEEQIWSDTIRRNSTWVTFGLMGVNIFLLLASLLIFEPYRRRKIVREVKAALEAQKLALEPVAAKDAGIEAETEAEIGKDFEPYKLDKPEDSAFSPEDTTVEEPSVDVSAVPGKIEVLVDETTQTAETDPEPIAETPPPETIPLTPEGVAAQEAINIEEEIKSDTTPQAWQDKVTLIAKDIVSDRVISMRRIDFTSAVISSAAAGAIITAAIVGLLRPR</sequence>
<dbReference type="GO" id="GO:0007007">
    <property type="term" value="P:inner mitochondrial membrane organization"/>
    <property type="evidence" value="ECO:0007669"/>
    <property type="project" value="TreeGrafter"/>
</dbReference>
<dbReference type="AlphaFoldDB" id="A0A6A6SDJ8"/>
<feature type="transmembrane region" description="Helical" evidence="10">
    <location>
        <begin position="287"/>
        <end position="307"/>
    </location>
</feature>
<keyword evidence="14" id="KW-1185">Reference proteome</keyword>
<keyword evidence="5 10" id="KW-1133">Transmembrane helix</keyword>
<feature type="coiled-coil region" evidence="11">
    <location>
        <begin position="238"/>
        <end position="269"/>
    </location>
</feature>
<dbReference type="EMBL" id="MU006777">
    <property type="protein sequence ID" value="KAF2645620.1"/>
    <property type="molecule type" value="Genomic_DNA"/>
</dbReference>
<feature type="region of interest" description="Disordered" evidence="12">
    <location>
        <begin position="69"/>
        <end position="113"/>
    </location>
</feature>
<feature type="compositionally biased region" description="Low complexity" evidence="12">
    <location>
        <begin position="396"/>
        <end position="405"/>
    </location>
</feature>
<evidence type="ECO:0000256" key="7">
    <source>
        <dbReference type="ARBA" id="ARBA00023128"/>
    </source>
</evidence>
<evidence type="ECO:0000256" key="11">
    <source>
        <dbReference type="SAM" id="Coils"/>
    </source>
</evidence>
<dbReference type="Proteomes" id="UP000799753">
    <property type="component" value="Unassembled WGS sequence"/>
</dbReference>
<keyword evidence="7 10" id="KW-0496">Mitochondrion</keyword>
<gene>
    <name evidence="13" type="ORF">P280DRAFT_442306</name>
</gene>
<name>A0A6A6SDJ8_9PLEO</name>
<dbReference type="PANTHER" id="PTHR31961:SF3">
    <property type="entry name" value="SENSITIVE TO HIGH EXPRESSION PROTEIN 9, MITOCHONDRIAL"/>
    <property type="match status" value="1"/>
</dbReference>
<keyword evidence="8 10" id="KW-0472">Membrane</keyword>
<comment type="subunit">
    <text evidence="10">Homooligomer.</text>
</comment>
<dbReference type="InterPro" id="IPR008839">
    <property type="entry name" value="MDM33_fungi"/>
</dbReference>
<evidence type="ECO:0000256" key="4">
    <source>
        <dbReference type="ARBA" id="ARBA00022946"/>
    </source>
</evidence>
<proteinExistence type="inferred from homology"/>
<reference evidence="13" key="1">
    <citation type="journal article" date="2020" name="Stud. Mycol.">
        <title>101 Dothideomycetes genomes: a test case for predicting lifestyles and emergence of pathogens.</title>
        <authorList>
            <person name="Haridas S."/>
            <person name="Albert R."/>
            <person name="Binder M."/>
            <person name="Bloem J."/>
            <person name="Labutti K."/>
            <person name="Salamov A."/>
            <person name="Andreopoulos B."/>
            <person name="Baker S."/>
            <person name="Barry K."/>
            <person name="Bills G."/>
            <person name="Bluhm B."/>
            <person name="Cannon C."/>
            <person name="Castanera R."/>
            <person name="Culley D."/>
            <person name="Daum C."/>
            <person name="Ezra D."/>
            <person name="Gonzalez J."/>
            <person name="Henrissat B."/>
            <person name="Kuo A."/>
            <person name="Liang C."/>
            <person name="Lipzen A."/>
            <person name="Lutzoni F."/>
            <person name="Magnuson J."/>
            <person name="Mondo S."/>
            <person name="Nolan M."/>
            <person name="Ohm R."/>
            <person name="Pangilinan J."/>
            <person name="Park H.-J."/>
            <person name="Ramirez L."/>
            <person name="Alfaro M."/>
            <person name="Sun H."/>
            <person name="Tritt A."/>
            <person name="Yoshinaga Y."/>
            <person name="Zwiers L.-H."/>
            <person name="Turgeon B."/>
            <person name="Goodwin S."/>
            <person name="Spatafora J."/>
            <person name="Crous P."/>
            <person name="Grigoriev I."/>
        </authorList>
    </citation>
    <scope>NUCLEOTIDE SEQUENCE</scope>
    <source>
        <strain evidence="13">CBS 473.64</strain>
    </source>
</reference>
<keyword evidence="2 10" id="KW-0812">Transmembrane</keyword>
<feature type="coiled-coil region" evidence="11">
    <location>
        <begin position="168"/>
        <end position="209"/>
    </location>
</feature>
<feature type="region of interest" description="Disordered" evidence="12">
    <location>
        <begin position="355"/>
        <end position="377"/>
    </location>
</feature>
<evidence type="ECO:0000313" key="14">
    <source>
        <dbReference type="Proteomes" id="UP000799753"/>
    </source>
</evidence>
<evidence type="ECO:0000256" key="8">
    <source>
        <dbReference type="ARBA" id="ARBA00023136"/>
    </source>
</evidence>
<dbReference type="Pfam" id="PF05546">
    <property type="entry name" value="She9_MDM33"/>
    <property type="match status" value="1"/>
</dbReference>
<evidence type="ECO:0000256" key="5">
    <source>
        <dbReference type="ARBA" id="ARBA00022989"/>
    </source>
</evidence>
<accession>A0A6A6SDJ8</accession>
<feature type="transmembrane region" description="Helical" evidence="10">
    <location>
        <begin position="465"/>
        <end position="487"/>
    </location>
</feature>
<dbReference type="OrthoDB" id="5595506at2759"/>
<comment type="subcellular location">
    <subcellularLocation>
        <location evidence="10">Mitochondrion inner membrane</location>
        <topology evidence="10">Multi-pass membrane protein</topology>
    </subcellularLocation>
</comment>
<evidence type="ECO:0000256" key="1">
    <source>
        <dbReference type="ARBA" id="ARBA00007472"/>
    </source>
</evidence>
<keyword evidence="4 10" id="KW-0809">Transit peptide</keyword>
<keyword evidence="6 11" id="KW-0175">Coiled coil</keyword>
<dbReference type="PANTHER" id="PTHR31961">
    <property type="entry name" value="SENSITIVE TO HIGH EXPRESSION PROTEIN 9, MITOCHONDRIAL"/>
    <property type="match status" value="1"/>
</dbReference>
<evidence type="ECO:0000256" key="9">
    <source>
        <dbReference type="ARBA" id="ARBA00024807"/>
    </source>
</evidence>
<evidence type="ECO:0000256" key="10">
    <source>
        <dbReference type="RuleBase" id="RU364128"/>
    </source>
</evidence>
<evidence type="ECO:0000256" key="6">
    <source>
        <dbReference type="ARBA" id="ARBA00023054"/>
    </source>
</evidence>
<dbReference type="GO" id="GO:0005743">
    <property type="term" value="C:mitochondrial inner membrane"/>
    <property type="evidence" value="ECO:0007669"/>
    <property type="project" value="UniProtKB-SubCell"/>
</dbReference>
<evidence type="ECO:0000256" key="12">
    <source>
        <dbReference type="SAM" id="MobiDB-lite"/>
    </source>
</evidence>
<protein>
    <recommendedName>
        <fullName evidence="10">Sensitive to high expression protein 9, mitochondrial</fullName>
    </recommendedName>
</protein>
<comment type="similarity">
    <text evidence="1 10">Belongs to the SHE9 family.</text>
</comment>
<evidence type="ECO:0000313" key="13">
    <source>
        <dbReference type="EMBL" id="KAF2645620.1"/>
    </source>
</evidence>
<evidence type="ECO:0000256" key="2">
    <source>
        <dbReference type="ARBA" id="ARBA00022692"/>
    </source>
</evidence>
<comment type="function">
    <text evidence="9">Required for the maintenance of the structure of the mitochondrial inner membrane. Involved in mitochondrial morphology. Causes growth arrest when highly overexpressed.</text>
</comment>
<evidence type="ECO:0000256" key="3">
    <source>
        <dbReference type="ARBA" id="ARBA00022792"/>
    </source>
</evidence>
<keyword evidence="3 10" id="KW-0999">Mitochondrion inner membrane</keyword>